<evidence type="ECO:0000313" key="3">
    <source>
        <dbReference type="Proteomes" id="UP000094819"/>
    </source>
</evidence>
<feature type="region of interest" description="Disordered" evidence="1">
    <location>
        <begin position="527"/>
        <end position="591"/>
    </location>
</feature>
<accession>A0A1E3JWT3</accession>
<protein>
    <submittedName>
        <fullName evidence="2">Uncharacterized protein</fullName>
    </submittedName>
</protein>
<evidence type="ECO:0000256" key="1">
    <source>
        <dbReference type="SAM" id="MobiDB-lite"/>
    </source>
</evidence>
<feature type="compositionally biased region" description="Polar residues" evidence="1">
    <location>
        <begin position="177"/>
        <end position="189"/>
    </location>
</feature>
<evidence type="ECO:0000313" key="2">
    <source>
        <dbReference type="EMBL" id="ODO05253.1"/>
    </source>
</evidence>
<gene>
    <name evidence="2" type="ORF">L198_01944</name>
</gene>
<dbReference type="Proteomes" id="UP000094819">
    <property type="component" value="Unassembled WGS sequence"/>
</dbReference>
<feature type="compositionally biased region" description="Basic and acidic residues" evidence="1">
    <location>
        <begin position="559"/>
        <end position="571"/>
    </location>
</feature>
<reference evidence="2 3" key="1">
    <citation type="submission" date="2016-06" db="EMBL/GenBank/DDBJ databases">
        <title>Evolution of pathogenesis and genome organization in the Tremellales.</title>
        <authorList>
            <person name="Cuomo C."/>
            <person name="Litvintseva A."/>
            <person name="Heitman J."/>
            <person name="Chen Y."/>
            <person name="Sun S."/>
            <person name="Springer D."/>
            <person name="Dromer F."/>
            <person name="Young S."/>
            <person name="Zeng Q."/>
            <person name="Chapman S."/>
            <person name="Gujja S."/>
            <person name="Saif S."/>
            <person name="Birren B."/>
        </authorList>
    </citation>
    <scope>NUCLEOTIDE SEQUENCE [LARGE SCALE GENOMIC DNA]</scope>
    <source>
        <strain evidence="2 3">CBS 7118</strain>
    </source>
</reference>
<feature type="compositionally biased region" description="Polar residues" evidence="1">
    <location>
        <begin position="429"/>
        <end position="466"/>
    </location>
</feature>
<dbReference type="OrthoDB" id="10315450at2759"/>
<keyword evidence="3" id="KW-1185">Reference proteome</keyword>
<feature type="compositionally biased region" description="Polar residues" evidence="1">
    <location>
        <begin position="354"/>
        <end position="367"/>
    </location>
</feature>
<sequence length="715" mass="78436">MTASHPLPQPCVSFTWYIRSVPNNNVFILTTDFPLSDPRDRPKHMDSEEARQFGMLVQTFIPEEHELFVQSGPFAGQYERFEHVCEEIRRNVDRGIKFGGEDTKLWVAFGLPQDVQAVVMGVLAGADKQPALKPSHPPRLRLDLSRMANEVEQPDAYTRTAGGFITPPLIIDEPDSPSDNVPPSRGGNTYSHQEVAQIVRSTTHDLHDHIHALREQLAEREDMLIDMDDLLSRRERDQVYVYVIMTPELGLQPFYRVKKGLVSEDQIRTWVVHQTGLEEFQDAGRYMVLVAADQDMPYQHWFTQQRKGKGVLKNDTDVVECIVEMVPLSIPSTDTALHRFDSDQRNDQQDMDITPTNKTKPLPNVSQDAVPHSSFGSSTLGLQAHDDLHPQVDHHPRVAEEILKILRDERVPALSTATRRLVALAQSLTPATQVSSSATPPRSPNAIKSLSHQLGNGPTQPPQSYSEALIPPSENATTLTGSAGETRAIRGSITSIEAVIGGSANGAKTGSTRTAFDMLVWRRDVGEAVGDEEGEDGLGERSKGGDSSETQEGTQDLLDVPRTRREAKRENPFLGHRHQSSAPPATSHAPSVVVTDATLSPSAPLAALRLDEDIPSPTGSRLIGATHVEDVDQPEKTSVFVPLVLGSSSGRCVQSKSPSPCQPSRTDSTYIGSQALDREVTVAQQVEVAEEGSPRKKAKLLGERLDSVAYVSGAL</sequence>
<feature type="region of interest" description="Disordered" evidence="1">
    <location>
        <begin position="169"/>
        <end position="189"/>
    </location>
</feature>
<dbReference type="GeneID" id="30191157"/>
<feature type="region of interest" description="Disordered" evidence="1">
    <location>
        <begin position="429"/>
        <end position="486"/>
    </location>
</feature>
<feature type="compositionally biased region" description="Polar residues" evidence="1">
    <location>
        <begin position="474"/>
        <end position="483"/>
    </location>
</feature>
<dbReference type="EMBL" id="AWGH01000004">
    <property type="protein sequence ID" value="ODO05253.1"/>
    <property type="molecule type" value="Genomic_DNA"/>
</dbReference>
<dbReference type="RefSeq" id="XP_019033908.1">
    <property type="nucleotide sequence ID" value="XM_019174101.1"/>
</dbReference>
<comment type="caution">
    <text evidence="2">The sequence shown here is derived from an EMBL/GenBank/DDBJ whole genome shotgun (WGS) entry which is preliminary data.</text>
</comment>
<dbReference type="AlphaFoldDB" id="A0A1E3JWT3"/>
<name>A0A1E3JWT3_9TREE</name>
<organism evidence="2 3">
    <name type="scientific">Cryptococcus wingfieldii CBS 7118</name>
    <dbReference type="NCBI Taxonomy" id="1295528"/>
    <lineage>
        <taxon>Eukaryota</taxon>
        <taxon>Fungi</taxon>
        <taxon>Dikarya</taxon>
        <taxon>Basidiomycota</taxon>
        <taxon>Agaricomycotina</taxon>
        <taxon>Tremellomycetes</taxon>
        <taxon>Tremellales</taxon>
        <taxon>Cryptococcaceae</taxon>
        <taxon>Cryptococcus</taxon>
    </lineage>
</organism>
<feature type="compositionally biased region" description="Low complexity" evidence="1">
    <location>
        <begin position="580"/>
        <end position="591"/>
    </location>
</feature>
<proteinExistence type="predicted"/>
<feature type="region of interest" description="Disordered" evidence="1">
    <location>
        <begin position="342"/>
        <end position="380"/>
    </location>
</feature>